<protein>
    <submittedName>
        <fullName evidence="1">Uncharacterized protein</fullName>
    </submittedName>
</protein>
<name>A0AAV9QXG9_9TELE</name>
<proteinExistence type="predicted"/>
<keyword evidence="2" id="KW-1185">Reference proteome</keyword>
<evidence type="ECO:0000313" key="2">
    <source>
        <dbReference type="Proteomes" id="UP001311232"/>
    </source>
</evidence>
<evidence type="ECO:0000313" key="1">
    <source>
        <dbReference type="EMBL" id="KAK5600969.1"/>
    </source>
</evidence>
<reference evidence="1 2" key="1">
    <citation type="submission" date="2021-06" db="EMBL/GenBank/DDBJ databases">
        <authorList>
            <person name="Palmer J.M."/>
        </authorList>
    </citation>
    <scope>NUCLEOTIDE SEQUENCE [LARGE SCALE GENOMIC DNA]</scope>
    <source>
        <strain evidence="1 2">MEX-2019</strain>
        <tissue evidence="1">Muscle</tissue>
    </source>
</reference>
<comment type="caution">
    <text evidence="1">The sequence shown here is derived from an EMBL/GenBank/DDBJ whole genome shotgun (WGS) entry which is preliminary data.</text>
</comment>
<gene>
    <name evidence="1" type="ORF">CRENBAI_006083</name>
</gene>
<dbReference type="AlphaFoldDB" id="A0AAV9QXG9"/>
<organism evidence="1 2">
    <name type="scientific">Crenichthys baileyi</name>
    <name type="common">White River springfish</name>
    <dbReference type="NCBI Taxonomy" id="28760"/>
    <lineage>
        <taxon>Eukaryota</taxon>
        <taxon>Metazoa</taxon>
        <taxon>Chordata</taxon>
        <taxon>Craniata</taxon>
        <taxon>Vertebrata</taxon>
        <taxon>Euteleostomi</taxon>
        <taxon>Actinopterygii</taxon>
        <taxon>Neopterygii</taxon>
        <taxon>Teleostei</taxon>
        <taxon>Neoteleostei</taxon>
        <taxon>Acanthomorphata</taxon>
        <taxon>Ovalentaria</taxon>
        <taxon>Atherinomorphae</taxon>
        <taxon>Cyprinodontiformes</taxon>
        <taxon>Goodeidae</taxon>
        <taxon>Crenichthys</taxon>
    </lineage>
</organism>
<dbReference type="Proteomes" id="UP001311232">
    <property type="component" value="Unassembled WGS sequence"/>
</dbReference>
<accession>A0AAV9QXG9</accession>
<sequence length="125" mass="14990">MEQVTVLYLWKAEQGSWHRRPWVHQRRNQFGEYHHLLQEQGLDDAHFQRYFRLSRIQFEDLLPCVGGRISLRDTHYRRCIPAAERLPISLRSYTWPDSVSTCNTFLERGIRQVSAGNNLMLTLYR</sequence>
<dbReference type="EMBL" id="JAHHUM010002736">
    <property type="protein sequence ID" value="KAK5600969.1"/>
    <property type="molecule type" value="Genomic_DNA"/>
</dbReference>